<keyword evidence="3" id="KW-1003">Cell membrane</keyword>
<evidence type="ECO:0000256" key="4">
    <source>
        <dbReference type="ARBA" id="ARBA00022692"/>
    </source>
</evidence>
<dbReference type="InterPro" id="IPR029020">
    <property type="entry name" value="Ammonium/urea_transptr"/>
</dbReference>
<dbReference type="Gene3D" id="1.10.3430.10">
    <property type="entry name" value="Ammonium transporter AmtB like domains"/>
    <property type="match status" value="1"/>
</dbReference>
<comment type="similarity">
    <text evidence="2">Belongs to the urea transporter family.</text>
</comment>
<feature type="transmembrane region" description="Helical" evidence="8">
    <location>
        <begin position="72"/>
        <end position="92"/>
    </location>
</feature>
<evidence type="ECO:0000256" key="6">
    <source>
        <dbReference type="ARBA" id="ARBA00023136"/>
    </source>
</evidence>
<accession>A0A5E4V849</accession>
<feature type="transmembrane region" description="Helical" evidence="8">
    <location>
        <begin position="121"/>
        <end position="137"/>
    </location>
</feature>
<name>A0A5E4V849_9BURK</name>
<evidence type="ECO:0000256" key="8">
    <source>
        <dbReference type="SAM" id="Phobius"/>
    </source>
</evidence>
<feature type="transmembrane region" description="Helical" evidence="8">
    <location>
        <begin position="47"/>
        <end position="66"/>
    </location>
</feature>
<protein>
    <submittedName>
        <fullName evidence="9">Urea transporter</fullName>
    </submittedName>
</protein>
<dbReference type="EMBL" id="CABPSD010000006">
    <property type="protein sequence ID" value="VVE08336.1"/>
    <property type="molecule type" value="Genomic_DNA"/>
</dbReference>
<keyword evidence="6 8" id="KW-0472">Membrane</keyword>
<evidence type="ECO:0000256" key="1">
    <source>
        <dbReference type="ARBA" id="ARBA00004651"/>
    </source>
</evidence>
<evidence type="ECO:0000256" key="5">
    <source>
        <dbReference type="ARBA" id="ARBA00022989"/>
    </source>
</evidence>
<dbReference type="InterPro" id="IPR004937">
    <property type="entry name" value="Urea_transporter"/>
</dbReference>
<comment type="subcellular location">
    <subcellularLocation>
        <location evidence="1">Cell membrane</location>
        <topology evidence="1">Multi-pass membrane protein</topology>
    </subcellularLocation>
</comment>
<dbReference type="AlphaFoldDB" id="A0A5E4V849"/>
<feature type="region of interest" description="Disordered" evidence="7">
    <location>
        <begin position="1"/>
        <end position="21"/>
    </location>
</feature>
<proteinExistence type="inferred from homology"/>
<evidence type="ECO:0000256" key="7">
    <source>
        <dbReference type="SAM" id="MobiDB-lite"/>
    </source>
</evidence>
<dbReference type="GO" id="GO:0005886">
    <property type="term" value="C:plasma membrane"/>
    <property type="evidence" value="ECO:0007669"/>
    <property type="project" value="UniProtKB-SubCell"/>
</dbReference>
<evidence type="ECO:0000313" key="10">
    <source>
        <dbReference type="Proteomes" id="UP000368474"/>
    </source>
</evidence>
<evidence type="ECO:0000256" key="2">
    <source>
        <dbReference type="ARBA" id="ARBA00005914"/>
    </source>
</evidence>
<evidence type="ECO:0000256" key="3">
    <source>
        <dbReference type="ARBA" id="ARBA00022475"/>
    </source>
</evidence>
<feature type="transmembrane region" description="Helical" evidence="8">
    <location>
        <begin position="182"/>
        <end position="207"/>
    </location>
</feature>
<reference evidence="9 10" key="1">
    <citation type="submission" date="2019-08" db="EMBL/GenBank/DDBJ databases">
        <authorList>
            <person name="Peeters C."/>
        </authorList>
    </citation>
    <scope>NUCLEOTIDE SEQUENCE [LARGE SCALE GENOMIC DNA]</scope>
    <source>
        <strain evidence="9 10">LMG 31116</strain>
    </source>
</reference>
<gene>
    <name evidence="9" type="ORF">PMO31116_02471</name>
</gene>
<keyword evidence="10" id="KW-1185">Reference proteome</keyword>
<feature type="transmembrane region" description="Helical" evidence="8">
    <location>
        <begin position="214"/>
        <end position="240"/>
    </location>
</feature>
<feature type="transmembrane region" description="Helical" evidence="8">
    <location>
        <begin position="144"/>
        <end position="162"/>
    </location>
</feature>
<organism evidence="9 10">
    <name type="scientific">Pandoraea morbifera</name>
    <dbReference type="NCBI Taxonomy" id="2508300"/>
    <lineage>
        <taxon>Bacteria</taxon>
        <taxon>Pseudomonadati</taxon>
        <taxon>Pseudomonadota</taxon>
        <taxon>Betaproteobacteria</taxon>
        <taxon>Burkholderiales</taxon>
        <taxon>Burkholderiaceae</taxon>
        <taxon>Pandoraea</taxon>
    </lineage>
</organism>
<feature type="transmembrane region" description="Helical" evidence="8">
    <location>
        <begin position="289"/>
        <end position="307"/>
    </location>
</feature>
<dbReference type="Proteomes" id="UP000368474">
    <property type="component" value="Unassembled WGS sequence"/>
</dbReference>
<keyword evidence="5 8" id="KW-1133">Transmembrane helix</keyword>
<feature type="transmembrane region" description="Helical" evidence="8">
    <location>
        <begin position="260"/>
        <end position="282"/>
    </location>
</feature>
<evidence type="ECO:0000313" key="9">
    <source>
        <dbReference type="EMBL" id="VVE08336.1"/>
    </source>
</evidence>
<sequence>MHPATSTSPGAAPSPTSPTSPTLLSGGGILQRLADALHGLAANFAQIYFIPSAGAGVLLLAVLALADRPAALTGLAASAIASAIAIALRLPAEQRRKGLTGYNAALTGVAFGALWQPGVAGFVWLAACVALTVVASAELARRRFPALTGPFIGVMALSWAAQSRVGLVPRASALACDAATPGFVFCSVGQVVFIAPLVFGLLTWYVLALWNVRATLWALAAAVAVWAGLVSATSLVSRTLPTWLASLNSLSSLGQSWPSVAAQAGGMGVNAFLAALGLGALGRPTAQRFAGAWLASILCVVLGHVLAPTGWPYFTLPFNLAVWAVLAVTRPRPSSAIA</sequence>
<dbReference type="Pfam" id="PF03253">
    <property type="entry name" value="UT"/>
    <property type="match status" value="2"/>
</dbReference>
<dbReference type="GO" id="GO:0015204">
    <property type="term" value="F:urea transmembrane transporter activity"/>
    <property type="evidence" value="ECO:0007669"/>
    <property type="project" value="InterPro"/>
</dbReference>
<keyword evidence="4 8" id="KW-0812">Transmembrane</keyword>